<evidence type="ECO:0000313" key="4">
    <source>
        <dbReference type="Proteomes" id="UP000247702"/>
    </source>
</evidence>
<name>A0A2Z6RIA9_9GLOM</name>
<dbReference type="GO" id="GO:0005524">
    <property type="term" value="F:ATP binding"/>
    <property type="evidence" value="ECO:0007669"/>
    <property type="project" value="InterPro"/>
</dbReference>
<gene>
    <name evidence="3" type="ORF">RCL2_002017200</name>
    <name evidence="2" type="ORF">RclHR1_03070010</name>
</gene>
<dbReference type="AlphaFoldDB" id="A0A2Z6RIA9"/>
<dbReference type="OrthoDB" id="346907at2759"/>
<dbReference type="InterPro" id="IPR011009">
    <property type="entry name" value="Kinase-like_dom_sf"/>
</dbReference>
<evidence type="ECO:0000313" key="3">
    <source>
        <dbReference type="EMBL" id="GES93427.1"/>
    </source>
</evidence>
<dbReference type="PANTHER" id="PTHR44329">
    <property type="entry name" value="SERINE/THREONINE-PROTEIN KINASE TNNI3K-RELATED"/>
    <property type="match status" value="1"/>
</dbReference>
<dbReference type="Proteomes" id="UP000247702">
    <property type="component" value="Unassembled WGS sequence"/>
</dbReference>
<dbReference type="GO" id="GO:0004674">
    <property type="term" value="F:protein serine/threonine kinase activity"/>
    <property type="evidence" value="ECO:0007669"/>
    <property type="project" value="TreeGrafter"/>
</dbReference>
<comment type="caution">
    <text evidence="2">The sequence shown here is derived from an EMBL/GenBank/DDBJ whole genome shotgun (WGS) entry which is preliminary data.</text>
</comment>
<reference evidence="3" key="2">
    <citation type="submission" date="2019-10" db="EMBL/GenBank/DDBJ databases">
        <title>Conservation and host-specific expression of non-tandemly repeated heterogenous ribosome RNA gene in arbuscular mycorrhizal fungi.</title>
        <authorList>
            <person name="Maeda T."/>
            <person name="Kobayashi Y."/>
            <person name="Nakagawa T."/>
            <person name="Ezawa T."/>
            <person name="Yamaguchi K."/>
            <person name="Bino T."/>
            <person name="Nishimoto Y."/>
            <person name="Shigenobu S."/>
            <person name="Kawaguchi M."/>
        </authorList>
    </citation>
    <scope>NUCLEOTIDE SEQUENCE</scope>
    <source>
        <strain evidence="3">HR1</strain>
    </source>
</reference>
<dbReference type="Gene3D" id="1.10.510.10">
    <property type="entry name" value="Transferase(Phosphotransferase) domain 1"/>
    <property type="match status" value="1"/>
</dbReference>
<dbReference type="InterPro" id="IPR051681">
    <property type="entry name" value="Ser/Thr_Kinases-Pseudokinases"/>
</dbReference>
<evidence type="ECO:0000259" key="1">
    <source>
        <dbReference type="PROSITE" id="PS50011"/>
    </source>
</evidence>
<keyword evidence="4" id="KW-1185">Reference proteome</keyword>
<dbReference type="InterPro" id="IPR001245">
    <property type="entry name" value="Ser-Thr/Tyr_kinase_cat_dom"/>
</dbReference>
<dbReference type="Pfam" id="PF07714">
    <property type="entry name" value="PK_Tyr_Ser-Thr"/>
    <property type="match status" value="1"/>
</dbReference>
<dbReference type="Proteomes" id="UP000615446">
    <property type="component" value="Unassembled WGS sequence"/>
</dbReference>
<organism evidence="2 4">
    <name type="scientific">Rhizophagus clarus</name>
    <dbReference type="NCBI Taxonomy" id="94130"/>
    <lineage>
        <taxon>Eukaryota</taxon>
        <taxon>Fungi</taxon>
        <taxon>Fungi incertae sedis</taxon>
        <taxon>Mucoromycota</taxon>
        <taxon>Glomeromycotina</taxon>
        <taxon>Glomeromycetes</taxon>
        <taxon>Glomerales</taxon>
        <taxon>Glomeraceae</taxon>
        <taxon>Rhizophagus</taxon>
    </lineage>
</organism>
<dbReference type="EMBL" id="BLAL01000228">
    <property type="protein sequence ID" value="GES93427.1"/>
    <property type="molecule type" value="Genomic_DNA"/>
</dbReference>
<sequence length="504" mass="59551">MVSTYSVNVINAFNKVCALTDYNFYNNITKRHEFRIQTINENKYLTKDERLEVIQLLIEDYDYNKVLYGEGEKRLCEDCEQECLATLYCENCIRNYFESLSSGWTSGNDDIDDLIKKCQSETLHPSMIVEWIPYSNLREIKYSTKGGCSEIYLAEWVEGQYIKWDINEKQLKRLGTHKVILKKLENFTSVNRTWFDEAESHLTIGNKWIEIVRCHGLTQDPKTQQYFLVMNQMDLDLRTYLMLNHDKLIWKERIKITVDIINALDSIHRENKIHRDLHSGNILYSKRLDLWFISDFGFCGPVNEPFRSIYGNLPYIAPEVIIAKKYNYASDIYSIAMLMWEIAFGQSPYSHYKHDFHLAMKIIHGMRPKLMSDIPLEYKNLMEKCWNANPNNRPKINDLWITIRKISASYYVDEALKRNQEFHNSQLQLNIPASRGNTSSIYRFTNLTEGQEEFHSDYPYSIPTVLGDDTKKLHSSVFRNLKINSNNDFRNDDKTIQWNKNYTN</sequence>
<keyword evidence="3" id="KW-0808">Transferase</keyword>
<dbReference type="SUPFAM" id="SSF56112">
    <property type="entry name" value="Protein kinase-like (PK-like)"/>
    <property type="match status" value="1"/>
</dbReference>
<dbReference type="EMBL" id="BEXD01002302">
    <property type="protein sequence ID" value="GBB97794.1"/>
    <property type="molecule type" value="Genomic_DNA"/>
</dbReference>
<accession>A0A2Z6RIA9</accession>
<evidence type="ECO:0000313" key="2">
    <source>
        <dbReference type="EMBL" id="GBB97794.1"/>
    </source>
</evidence>
<proteinExistence type="predicted"/>
<reference evidence="2 4" key="1">
    <citation type="submission" date="2017-11" db="EMBL/GenBank/DDBJ databases">
        <title>The genome of Rhizophagus clarus HR1 reveals common genetic basis of auxotrophy among arbuscular mycorrhizal fungi.</title>
        <authorList>
            <person name="Kobayashi Y."/>
        </authorList>
    </citation>
    <scope>NUCLEOTIDE SEQUENCE [LARGE SCALE GENOMIC DNA]</scope>
    <source>
        <strain evidence="2 4">HR1</strain>
    </source>
</reference>
<keyword evidence="3" id="KW-0418">Kinase</keyword>
<dbReference type="PROSITE" id="PS50011">
    <property type="entry name" value="PROTEIN_KINASE_DOM"/>
    <property type="match status" value="1"/>
</dbReference>
<dbReference type="InterPro" id="IPR000719">
    <property type="entry name" value="Prot_kinase_dom"/>
</dbReference>
<protein>
    <submittedName>
        <fullName evidence="3">Kinase-like domain-containing protein</fullName>
    </submittedName>
</protein>
<feature type="domain" description="Protein kinase" evidence="1">
    <location>
        <begin position="137"/>
        <end position="411"/>
    </location>
</feature>